<dbReference type="InterPro" id="IPR012675">
    <property type="entry name" value="Beta-grasp_dom_sf"/>
</dbReference>
<dbReference type="CDD" id="cd00754">
    <property type="entry name" value="Ubl_MoaD"/>
    <property type="match status" value="1"/>
</dbReference>
<dbReference type="Proteomes" id="UP000821866">
    <property type="component" value="Chromosome 3"/>
</dbReference>
<dbReference type="PANTHER" id="PTHR43313">
    <property type="entry name" value="SHORT-CHAIN DEHYDROGENASE/REDUCTASE FAMILY 9C"/>
    <property type="match status" value="1"/>
</dbReference>
<dbReference type="Pfam" id="PF02597">
    <property type="entry name" value="ThiS"/>
    <property type="match status" value="1"/>
</dbReference>
<dbReference type="PANTHER" id="PTHR43313:SF36">
    <property type="entry name" value="D-BETA-HYDROXYBUTYRATE DEHYDROGENASE, MITOCHONDRIAL"/>
    <property type="match status" value="1"/>
</dbReference>
<reference evidence="2" key="2">
    <citation type="submission" date="2021-09" db="EMBL/GenBank/DDBJ databases">
        <authorList>
            <person name="Jia N."/>
            <person name="Wang J."/>
            <person name="Shi W."/>
            <person name="Du L."/>
            <person name="Sun Y."/>
            <person name="Zhan W."/>
            <person name="Jiang J."/>
            <person name="Wang Q."/>
            <person name="Zhang B."/>
            <person name="Ji P."/>
            <person name="Sakyi L.B."/>
            <person name="Cui X."/>
            <person name="Yuan T."/>
            <person name="Jiang B."/>
            <person name="Yang W."/>
            <person name="Lam T.T.-Y."/>
            <person name="Chang Q."/>
            <person name="Ding S."/>
            <person name="Wang X."/>
            <person name="Zhu J."/>
            <person name="Ruan X."/>
            <person name="Zhao L."/>
            <person name="Wei J."/>
            <person name="Que T."/>
            <person name="Du C."/>
            <person name="Cheng J."/>
            <person name="Dai P."/>
            <person name="Han X."/>
            <person name="Huang E."/>
            <person name="Gao Y."/>
            <person name="Liu J."/>
            <person name="Shao H."/>
            <person name="Ye R."/>
            <person name="Li L."/>
            <person name="Wei W."/>
            <person name="Wang X."/>
            <person name="Wang C."/>
            <person name="Huo Q."/>
            <person name="Li W."/>
            <person name="Guo W."/>
            <person name="Chen H."/>
            <person name="Chen S."/>
            <person name="Zhou L."/>
            <person name="Zhou L."/>
            <person name="Ni X."/>
            <person name="Tian J."/>
            <person name="Zhou Y."/>
            <person name="Sheng Y."/>
            <person name="Liu T."/>
            <person name="Pan Y."/>
            <person name="Xia L."/>
            <person name="Li J."/>
            <person name="Zhao F."/>
            <person name="Cao W."/>
        </authorList>
    </citation>
    <scope>NUCLEOTIDE SEQUENCE</scope>
    <source>
        <strain evidence="2">Rmic-2018</strain>
        <tissue evidence="2">Larvae</tissue>
    </source>
</reference>
<dbReference type="InterPro" id="IPR016155">
    <property type="entry name" value="Mopterin_synth/thiamin_S_b"/>
</dbReference>
<evidence type="ECO:0000256" key="1">
    <source>
        <dbReference type="SAM" id="SignalP"/>
    </source>
</evidence>
<evidence type="ECO:0000313" key="2">
    <source>
        <dbReference type="EMBL" id="KAH8030971.1"/>
    </source>
</evidence>
<feature type="signal peptide" evidence="1">
    <location>
        <begin position="1"/>
        <end position="18"/>
    </location>
</feature>
<dbReference type="Gene3D" id="3.40.50.720">
    <property type="entry name" value="NAD(P)-binding Rossmann-like Domain"/>
    <property type="match status" value="1"/>
</dbReference>
<dbReference type="Gene3D" id="3.10.20.30">
    <property type="match status" value="1"/>
</dbReference>
<protein>
    <recommendedName>
        <fullName evidence="4">Molybdopterin synthase sulfur carrier subunit</fullName>
    </recommendedName>
</protein>
<sequence>MRTSWVLFFALVFTLCKCWKYVPLASTVAEWIGFIVVVSSLSYWLARYIWTVAFVSLVSGEGKAVLVTGCDSGFGYYLVKSLSRIGFFVFAGCLDANSDGANDLRTLDNVKVLQMDISSEEQVNDAVATIKVGLGSKVLWAVVCNAGMRNEGLLEWIPMDALKRVIDVNIIGNCRVMPGRVSVHLLLFANARELAGTAEVSLITPAVLRDIDELKQIIFAVHPKLTALEHSAVIAVNESYVEPGVAITLRQGDEVAFIPAISGG</sequence>
<dbReference type="VEuPathDB" id="VectorBase:LOC119165273"/>
<proteinExistence type="predicted"/>
<dbReference type="InterPro" id="IPR036291">
    <property type="entry name" value="NAD(P)-bd_dom_sf"/>
</dbReference>
<dbReference type="InterPro" id="IPR002347">
    <property type="entry name" value="SDR_fam"/>
</dbReference>
<dbReference type="AlphaFoldDB" id="A0A9J6E8U3"/>
<dbReference type="Pfam" id="PF00106">
    <property type="entry name" value="adh_short"/>
    <property type="match status" value="1"/>
</dbReference>
<keyword evidence="3" id="KW-1185">Reference proteome</keyword>
<keyword evidence="1" id="KW-0732">Signal</keyword>
<evidence type="ECO:0000313" key="3">
    <source>
        <dbReference type="Proteomes" id="UP000821866"/>
    </source>
</evidence>
<gene>
    <name evidence="2" type="ORF">HPB51_012439</name>
</gene>
<dbReference type="InterPro" id="IPR003749">
    <property type="entry name" value="ThiS/MoaD-like"/>
</dbReference>
<reference evidence="2" key="1">
    <citation type="journal article" date="2020" name="Cell">
        <title>Large-Scale Comparative Analyses of Tick Genomes Elucidate Their Genetic Diversity and Vector Capacities.</title>
        <authorList>
            <consortium name="Tick Genome and Microbiome Consortium (TIGMIC)"/>
            <person name="Jia N."/>
            <person name="Wang J."/>
            <person name="Shi W."/>
            <person name="Du L."/>
            <person name="Sun Y."/>
            <person name="Zhan W."/>
            <person name="Jiang J.F."/>
            <person name="Wang Q."/>
            <person name="Zhang B."/>
            <person name="Ji P."/>
            <person name="Bell-Sakyi L."/>
            <person name="Cui X.M."/>
            <person name="Yuan T.T."/>
            <person name="Jiang B.G."/>
            <person name="Yang W.F."/>
            <person name="Lam T.T."/>
            <person name="Chang Q.C."/>
            <person name="Ding S.J."/>
            <person name="Wang X.J."/>
            <person name="Zhu J.G."/>
            <person name="Ruan X.D."/>
            <person name="Zhao L."/>
            <person name="Wei J.T."/>
            <person name="Ye R.Z."/>
            <person name="Que T.C."/>
            <person name="Du C.H."/>
            <person name="Zhou Y.H."/>
            <person name="Cheng J.X."/>
            <person name="Dai P.F."/>
            <person name="Guo W.B."/>
            <person name="Han X.H."/>
            <person name="Huang E.J."/>
            <person name="Li L.F."/>
            <person name="Wei W."/>
            <person name="Gao Y.C."/>
            <person name="Liu J.Z."/>
            <person name="Shao H.Z."/>
            <person name="Wang X."/>
            <person name="Wang C.C."/>
            <person name="Yang T.C."/>
            <person name="Huo Q.B."/>
            <person name="Li W."/>
            <person name="Chen H.Y."/>
            <person name="Chen S.E."/>
            <person name="Zhou L.G."/>
            <person name="Ni X.B."/>
            <person name="Tian J.H."/>
            <person name="Sheng Y."/>
            <person name="Liu T."/>
            <person name="Pan Y.S."/>
            <person name="Xia L.Y."/>
            <person name="Li J."/>
            <person name="Zhao F."/>
            <person name="Cao W.C."/>
        </authorList>
    </citation>
    <scope>NUCLEOTIDE SEQUENCE</scope>
    <source>
        <strain evidence="2">Rmic-2018</strain>
    </source>
</reference>
<dbReference type="SUPFAM" id="SSF54285">
    <property type="entry name" value="MoaD/ThiS"/>
    <property type="match status" value="1"/>
</dbReference>
<feature type="chain" id="PRO_5039948709" description="Molybdopterin synthase sulfur carrier subunit" evidence="1">
    <location>
        <begin position="19"/>
        <end position="264"/>
    </location>
</feature>
<accession>A0A9J6E8U3</accession>
<name>A0A9J6E8U3_RHIMP</name>
<comment type="caution">
    <text evidence="2">The sequence shown here is derived from an EMBL/GenBank/DDBJ whole genome shotgun (WGS) entry which is preliminary data.</text>
</comment>
<dbReference type="EMBL" id="JABSTU010000005">
    <property type="protein sequence ID" value="KAH8030971.1"/>
    <property type="molecule type" value="Genomic_DNA"/>
</dbReference>
<organism evidence="2 3">
    <name type="scientific">Rhipicephalus microplus</name>
    <name type="common">Cattle tick</name>
    <name type="synonym">Boophilus microplus</name>
    <dbReference type="NCBI Taxonomy" id="6941"/>
    <lineage>
        <taxon>Eukaryota</taxon>
        <taxon>Metazoa</taxon>
        <taxon>Ecdysozoa</taxon>
        <taxon>Arthropoda</taxon>
        <taxon>Chelicerata</taxon>
        <taxon>Arachnida</taxon>
        <taxon>Acari</taxon>
        <taxon>Parasitiformes</taxon>
        <taxon>Ixodida</taxon>
        <taxon>Ixodoidea</taxon>
        <taxon>Ixodidae</taxon>
        <taxon>Rhipicephalinae</taxon>
        <taxon>Rhipicephalus</taxon>
        <taxon>Boophilus</taxon>
    </lineage>
</organism>
<dbReference type="GO" id="GO:0016491">
    <property type="term" value="F:oxidoreductase activity"/>
    <property type="evidence" value="ECO:0007669"/>
    <property type="project" value="TreeGrafter"/>
</dbReference>
<evidence type="ECO:0008006" key="4">
    <source>
        <dbReference type="Google" id="ProtNLM"/>
    </source>
</evidence>
<dbReference type="SUPFAM" id="SSF51735">
    <property type="entry name" value="NAD(P)-binding Rossmann-fold domains"/>
    <property type="match status" value="1"/>
</dbReference>
<dbReference type="GO" id="GO:0008202">
    <property type="term" value="P:steroid metabolic process"/>
    <property type="evidence" value="ECO:0007669"/>
    <property type="project" value="TreeGrafter"/>
</dbReference>